<organism evidence="2 3">
    <name type="scientific">Sclerotinia trifoliorum</name>
    <dbReference type="NCBI Taxonomy" id="28548"/>
    <lineage>
        <taxon>Eukaryota</taxon>
        <taxon>Fungi</taxon>
        <taxon>Dikarya</taxon>
        <taxon>Ascomycota</taxon>
        <taxon>Pezizomycotina</taxon>
        <taxon>Leotiomycetes</taxon>
        <taxon>Helotiales</taxon>
        <taxon>Sclerotiniaceae</taxon>
        <taxon>Sclerotinia</taxon>
    </lineage>
</organism>
<feature type="region of interest" description="Disordered" evidence="1">
    <location>
        <begin position="115"/>
        <end position="146"/>
    </location>
</feature>
<evidence type="ECO:0000313" key="3">
    <source>
        <dbReference type="Proteomes" id="UP000624404"/>
    </source>
</evidence>
<dbReference type="SUPFAM" id="SSF51316">
    <property type="entry name" value="Mss4-like"/>
    <property type="match status" value="1"/>
</dbReference>
<dbReference type="OrthoDB" id="5422068at2759"/>
<keyword evidence="3" id="KW-1185">Reference proteome</keyword>
<proteinExistence type="predicted"/>
<comment type="caution">
    <text evidence="2">The sequence shown here is derived from an EMBL/GenBank/DDBJ whole genome shotgun (WGS) entry which is preliminary data.</text>
</comment>
<evidence type="ECO:0000256" key="1">
    <source>
        <dbReference type="SAM" id="MobiDB-lite"/>
    </source>
</evidence>
<dbReference type="InterPro" id="IPR011057">
    <property type="entry name" value="Mss4-like_sf"/>
</dbReference>
<dbReference type="Gene3D" id="2.170.150.70">
    <property type="match status" value="1"/>
</dbReference>
<dbReference type="AlphaFoldDB" id="A0A8H2VPF7"/>
<evidence type="ECO:0000313" key="2">
    <source>
        <dbReference type="EMBL" id="CAD6442169.1"/>
    </source>
</evidence>
<name>A0A8H2VPF7_9HELO</name>
<accession>A0A8H2VPF7</accession>
<feature type="region of interest" description="Disordered" evidence="1">
    <location>
        <begin position="43"/>
        <end position="64"/>
    </location>
</feature>
<feature type="region of interest" description="Disordered" evidence="1">
    <location>
        <begin position="160"/>
        <end position="183"/>
    </location>
</feature>
<dbReference type="EMBL" id="CAJHIA010000007">
    <property type="protein sequence ID" value="CAD6442169.1"/>
    <property type="molecule type" value="Genomic_DNA"/>
</dbReference>
<sequence length="273" mass="30697">MPLPSTPLTIHGGCSCKTLRYKLEIPEASERPLHPYCWKAKTASRSSSPSESDYDSGDEYRDNKSGEEVRLPMIAIDLCNDCRRATGSILPTWICCPMEYIWVCVSDGDSDQLQDVKDSEVGGHGDISEESDDKSRRASEENPRQETWVKATSVFLPFSLSSPTSPQPPSTLGTHRSSSSSTRYWCNKCGTPLAYRAHPMPAEWPEMLDILLGTIDREDLDMEDPDTGRYVMVPERVVWNDCAVNWTRGLLGGECRHLPVHTRTNVGLRRRFI</sequence>
<reference evidence="2" key="1">
    <citation type="submission" date="2020-10" db="EMBL/GenBank/DDBJ databases">
        <authorList>
            <person name="Kusch S."/>
        </authorList>
    </citation>
    <scope>NUCLEOTIDE SEQUENCE</scope>
    <source>
        <strain evidence="2">SwB9</strain>
    </source>
</reference>
<gene>
    <name evidence="2" type="ORF">SCLTRI_LOCUS1962</name>
</gene>
<dbReference type="Proteomes" id="UP000624404">
    <property type="component" value="Unassembled WGS sequence"/>
</dbReference>
<protein>
    <submittedName>
        <fullName evidence="2">18c97f34-50b1-4aba-9cbf-53ec0726f833</fullName>
    </submittedName>
</protein>
<feature type="compositionally biased region" description="Basic and acidic residues" evidence="1">
    <location>
        <begin position="115"/>
        <end position="144"/>
    </location>
</feature>